<evidence type="ECO:0000256" key="2">
    <source>
        <dbReference type="ARBA" id="ARBA00022989"/>
    </source>
</evidence>
<evidence type="ECO:0000313" key="7">
    <source>
        <dbReference type="Proteomes" id="UP000264120"/>
    </source>
</evidence>
<feature type="transmembrane region" description="Helical" evidence="4">
    <location>
        <begin position="253"/>
        <end position="272"/>
    </location>
</feature>
<name>A0A347WDT1_9PROT</name>
<feature type="transmembrane region" description="Helical" evidence="4">
    <location>
        <begin position="308"/>
        <end position="331"/>
    </location>
</feature>
<feature type="transmembrane region" description="Helical" evidence="4">
    <location>
        <begin position="83"/>
        <end position="107"/>
    </location>
</feature>
<feature type="transmembrane region" description="Helical" evidence="4">
    <location>
        <begin position="284"/>
        <end position="302"/>
    </location>
</feature>
<dbReference type="InterPro" id="IPR052714">
    <property type="entry name" value="MFS_Exporter"/>
</dbReference>
<dbReference type="SUPFAM" id="SSF103473">
    <property type="entry name" value="MFS general substrate transporter"/>
    <property type="match status" value="1"/>
</dbReference>
<protein>
    <submittedName>
        <fullName evidence="6">Major facilitator superfamily transporter</fullName>
    </submittedName>
</protein>
<dbReference type="PANTHER" id="PTHR23531">
    <property type="entry name" value="QUINOLENE RESISTANCE PROTEIN NORA"/>
    <property type="match status" value="1"/>
</dbReference>
<dbReference type="Pfam" id="PF07690">
    <property type="entry name" value="MFS_1"/>
    <property type="match status" value="2"/>
</dbReference>
<organism evidence="6 7">
    <name type="scientific">Komagataeibacter saccharivorans</name>
    <dbReference type="NCBI Taxonomy" id="265959"/>
    <lineage>
        <taxon>Bacteria</taxon>
        <taxon>Pseudomonadati</taxon>
        <taxon>Pseudomonadota</taxon>
        <taxon>Alphaproteobacteria</taxon>
        <taxon>Acetobacterales</taxon>
        <taxon>Acetobacteraceae</taxon>
        <taxon>Komagataeibacter</taxon>
    </lineage>
</organism>
<accession>A0A347WDT1</accession>
<dbReference type="OrthoDB" id="322544at2"/>
<dbReference type="KEGG" id="ksc:CD178_02273"/>
<feature type="transmembrane region" description="Helical" evidence="4">
    <location>
        <begin position="217"/>
        <end position="247"/>
    </location>
</feature>
<feature type="transmembrane region" description="Helical" evidence="4">
    <location>
        <begin position="374"/>
        <end position="391"/>
    </location>
</feature>
<reference evidence="6 7" key="1">
    <citation type="submission" date="2017-08" db="EMBL/GenBank/DDBJ databases">
        <title>Complete genome sequence of Gluconacetobacter saccharivorans CV1 isolated from Fermented Vinegar.</title>
        <authorList>
            <person name="Kim S.-Y."/>
        </authorList>
    </citation>
    <scope>NUCLEOTIDE SEQUENCE [LARGE SCALE GENOMIC DNA]</scope>
    <source>
        <strain evidence="6 7">CV1</strain>
    </source>
</reference>
<evidence type="ECO:0000256" key="4">
    <source>
        <dbReference type="SAM" id="Phobius"/>
    </source>
</evidence>
<dbReference type="RefSeq" id="WP_118963123.1">
    <property type="nucleotide sequence ID" value="NZ_CP023036.1"/>
</dbReference>
<dbReference type="PROSITE" id="PS50850">
    <property type="entry name" value="MFS"/>
    <property type="match status" value="1"/>
</dbReference>
<dbReference type="Gene3D" id="1.20.1250.20">
    <property type="entry name" value="MFS general substrate transporter like domains"/>
    <property type="match status" value="1"/>
</dbReference>
<sequence>MHYGPDMIAQADGRGGLLPLMLAIASGMLAMGMALPALPLEFQSRFGSGTTLIGLVMGIQSAATLLSRPWAGRMADRRGGRDTLLSGLACTACSGMAYSLALLPFLSPPAQQAVIVVGRLLMGLGEGLMVTGGGVWAVVIVGRARAGAAMSWVGLAIFAGLGMGSALGDVIEAQAGFLLLCIVAIALPVGGMLLILSRPSPPALHDGTHAEVRWKDLIAHTWIWGLTLGLSAVGFAAISSFLVIFYSARGWHAGGWALAAFGVGHMIARLIGSRHVDRHDVRPMVAIIMLTEAAGLAMIWQASGPTEAAMGSFLSGLGYSLTYPLLAGPVLRQVPPQAAGSAIGLFDVFFDIAAGSGAVLSGVLAGIAGPRSPFVLAMLAALAGSAIMLMVRCPPSGRTE</sequence>
<dbReference type="GO" id="GO:0022857">
    <property type="term" value="F:transmembrane transporter activity"/>
    <property type="evidence" value="ECO:0007669"/>
    <property type="project" value="InterPro"/>
</dbReference>
<keyword evidence="1 4" id="KW-0812">Transmembrane</keyword>
<feature type="transmembrane region" description="Helical" evidence="4">
    <location>
        <begin position="177"/>
        <end position="196"/>
    </location>
</feature>
<evidence type="ECO:0000256" key="1">
    <source>
        <dbReference type="ARBA" id="ARBA00022692"/>
    </source>
</evidence>
<feature type="domain" description="Major facilitator superfamily (MFS) profile" evidence="5">
    <location>
        <begin position="1"/>
        <end position="398"/>
    </location>
</feature>
<dbReference type="InterPro" id="IPR036259">
    <property type="entry name" value="MFS_trans_sf"/>
</dbReference>
<dbReference type="EMBL" id="CP023036">
    <property type="protein sequence ID" value="AXY23024.1"/>
    <property type="molecule type" value="Genomic_DNA"/>
</dbReference>
<evidence type="ECO:0000313" key="6">
    <source>
        <dbReference type="EMBL" id="AXY23024.1"/>
    </source>
</evidence>
<dbReference type="InterPro" id="IPR011701">
    <property type="entry name" value="MFS"/>
</dbReference>
<keyword evidence="3 4" id="KW-0472">Membrane</keyword>
<feature type="transmembrane region" description="Helical" evidence="4">
    <location>
        <begin position="113"/>
        <end position="140"/>
    </location>
</feature>
<gene>
    <name evidence="6" type="ORF">CD178_02273</name>
</gene>
<feature type="transmembrane region" description="Helical" evidence="4">
    <location>
        <begin position="152"/>
        <end position="171"/>
    </location>
</feature>
<evidence type="ECO:0000259" key="5">
    <source>
        <dbReference type="PROSITE" id="PS50850"/>
    </source>
</evidence>
<feature type="transmembrane region" description="Helical" evidence="4">
    <location>
        <begin position="20"/>
        <end position="40"/>
    </location>
</feature>
<evidence type="ECO:0000256" key="3">
    <source>
        <dbReference type="ARBA" id="ARBA00023136"/>
    </source>
</evidence>
<dbReference type="AlphaFoldDB" id="A0A347WDT1"/>
<feature type="transmembrane region" description="Helical" evidence="4">
    <location>
        <begin position="343"/>
        <end position="368"/>
    </location>
</feature>
<keyword evidence="7" id="KW-1185">Reference proteome</keyword>
<dbReference type="Proteomes" id="UP000264120">
    <property type="component" value="Chromosome"/>
</dbReference>
<dbReference type="PANTHER" id="PTHR23531:SF1">
    <property type="entry name" value="QUINOLENE RESISTANCE PROTEIN NORA"/>
    <property type="match status" value="1"/>
</dbReference>
<keyword evidence="2 4" id="KW-1133">Transmembrane helix</keyword>
<feature type="transmembrane region" description="Helical" evidence="4">
    <location>
        <begin position="52"/>
        <end position="71"/>
    </location>
</feature>
<dbReference type="InterPro" id="IPR020846">
    <property type="entry name" value="MFS_dom"/>
</dbReference>
<proteinExistence type="predicted"/>